<dbReference type="EMBL" id="JABELV010000008">
    <property type="protein sequence ID" value="KAG7571353.1"/>
    <property type="molecule type" value="Genomic_DNA"/>
</dbReference>
<keyword evidence="3" id="KW-0732">Signal</keyword>
<comment type="caution">
    <text evidence="4">The sequence shown here is derived from an EMBL/GenBank/DDBJ whole genome shotgun (WGS) entry which is preliminary data.</text>
</comment>
<feature type="region of interest" description="Disordered" evidence="1">
    <location>
        <begin position="624"/>
        <end position="687"/>
    </location>
</feature>
<feature type="compositionally biased region" description="Polar residues" evidence="1">
    <location>
        <begin position="670"/>
        <end position="679"/>
    </location>
</feature>
<dbReference type="OrthoDB" id="414243at2759"/>
<keyword evidence="5" id="KW-1185">Reference proteome</keyword>
<evidence type="ECO:0000313" key="4">
    <source>
        <dbReference type="EMBL" id="KAG7571353.1"/>
    </source>
</evidence>
<dbReference type="InterPro" id="IPR015919">
    <property type="entry name" value="Cadherin-like_sf"/>
</dbReference>
<keyword evidence="2" id="KW-0812">Transmembrane</keyword>
<organism evidence="4 5">
    <name type="scientific">Filobasidium floriforme</name>
    <dbReference type="NCBI Taxonomy" id="5210"/>
    <lineage>
        <taxon>Eukaryota</taxon>
        <taxon>Fungi</taxon>
        <taxon>Dikarya</taxon>
        <taxon>Basidiomycota</taxon>
        <taxon>Agaricomycotina</taxon>
        <taxon>Tremellomycetes</taxon>
        <taxon>Filobasidiales</taxon>
        <taxon>Filobasidiaceae</taxon>
        <taxon>Filobasidium</taxon>
    </lineage>
</organism>
<name>A0A8K0JVV7_9TREE</name>
<dbReference type="GO" id="GO:0005509">
    <property type="term" value="F:calcium ion binding"/>
    <property type="evidence" value="ECO:0007669"/>
    <property type="project" value="InterPro"/>
</dbReference>
<protein>
    <recommendedName>
        <fullName evidence="6">Cadherin domain-containing protein</fullName>
    </recommendedName>
</protein>
<feature type="chain" id="PRO_5035429959" description="Cadherin domain-containing protein" evidence="3">
    <location>
        <begin position="26"/>
        <end position="865"/>
    </location>
</feature>
<feature type="signal peptide" evidence="3">
    <location>
        <begin position="1"/>
        <end position="25"/>
    </location>
</feature>
<feature type="compositionally biased region" description="Polar residues" evidence="1">
    <location>
        <begin position="646"/>
        <end position="663"/>
    </location>
</feature>
<dbReference type="InterPro" id="IPR013783">
    <property type="entry name" value="Ig-like_fold"/>
</dbReference>
<feature type="region of interest" description="Disordered" evidence="1">
    <location>
        <begin position="543"/>
        <end position="586"/>
    </location>
</feature>
<feature type="compositionally biased region" description="Polar residues" evidence="1">
    <location>
        <begin position="559"/>
        <end position="572"/>
    </location>
</feature>
<evidence type="ECO:0000256" key="3">
    <source>
        <dbReference type="SAM" id="SignalP"/>
    </source>
</evidence>
<accession>A0A8K0JVV7</accession>
<reference evidence="4" key="1">
    <citation type="submission" date="2020-04" db="EMBL/GenBank/DDBJ databases">
        <title>Analysis of mating type loci in Filobasidium floriforme.</title>
        <authorList>
            <person name="Nowrousian M."/>
        </authorList>
    </citation>
    <scope>NUCLEOTIDE SEQUENCE</scope>
    <source>
        <strain evidence="4">CBS 6242</strain>
    </source>
</reference>
<proteinExistence type="predicted"/>
<evidence type="ECO:0000313" key="5">
    <source>
        <dbReference type="Proteomes" id="UP000812966"/>
    </source>
</evidence>
<gene>
    <name evidence="4" type="ORF">FFLO_00705</name>
</gene>
<feature type="transmembrane region" description="Helical" evidence="2">
    <location>
        <begin position="418"/>
        <end position="439"/>
    </location>
</feature>
<dbReference type="SUPFAM" id="SSF49313">
    <property type="entry name" value="Cadherin-like"/>
    <property type="match status" value="1"/>
</dbReference>
<dbReference type="GO" id="GO:0016020">
    <property type="term" value="C:membrane"/>
    <property type="evidence" value="ECO:0007669"/>
    <property type="project" value="InterPro"/>
</dbReference>
<evidence type="ECO:0008006" key="6">
    <source>
        <dbReference type="Google" id="ProtNLM"/>
    </source>
</evidence>
<feature type="region of interest" description="Disordered" evidence="1">
    <location>
        <begin position="843"/>
        <end position="865"/>
    </location>
</feature>
<dbReference type="Gene3D" id="2.60.40.10">
    <property type="entry name" value="Immunoglobulins"/>
    <property type="match status" value="1"/>
</dbReference>
<feature type="compositionally biased region" description="Low complexity" evidence="1">
    <location>
        <begin position="850"/>
        <end position="865"/>
    </location>
</feature>
<dbReference type="AlphaFoldDB" id="A0A8K0JVV7"/>
<keyword evidence="2" id="KW-0472">Membrane</keyword>
<dbReference type="Proteomes" id="UP000812966">
    <property type="component" value="Unassembled WGS sequence"/>
</dbReference>
<evidence type="ECO:0000256" key="1">
    <source>
        <dbReference type="SAM" id="MobiDB-lite"/>
    </source>
</evidence>
<evidence type="ECO:0000256" key="2">
    <source>
        <dbReference type="SAM" id="Phobius"/>
    </source>
</evidence>
<sequence length="865" mass="92537">MSFLQRLPVIALFAGATFLPPSVLARPIPQEPSVPAINPALTPDRGNASLDRVIPIVNLPLATQITASETDDAKPGAVISSAFAYANDSNFYPGVRVPPGWSFSIGLLHPFVYPEGTNGNRPIYHSACLEDGSALPQWLGFDSDTVTFNGYSPATSDESETRLFHIKLMASDIDGHSDVEQGFNLTVGLHSLELRGSVPQLNVTAGYPTAVSASVWPQLQLDGQPISPENTTDLLINDSTFDWIRFDRATRDIVATPDSDMAGQAMDIPVELQDAFGGHLQTAMRVQVEAYAFTTNETFPTVLGGRTFVQTANGGPTGDLDLSEYLAASNLSQLSFEVSSDHEPVDQSIQVEVADGTLRLKGGFPEARDYDIVALEIRATNTTSHAISILSLQLDLTHSDQPDEDVSGSSTLSSGAQAALGAAVGIACLAIVFFIIYLLNKRRRGGDLSFCSSLSMRHSASLGPETGMFTKGQRGEPYLTVDLSRSEDKLDNSDAYSAKTLVESFEGEIAPQRLLPSSSSLVVRMSKSASSFSRRIAQAVSSSGRFNKKPLSKERISNPIAQANPSSGTEGISSHLRRPPSVPDLPVLSREGLFTAVQGIGKRGTTDSTSTVFTNFSHDTELWGKSDHEEESNFSQTPSHRRPRCLTSTPRSGHVQFSPSSPDSAGRQGEVSSDESPTPRTLYPRDRVLNTISEDLSREGGAFLSPFRNPFQNTGSETSSLGTIQTAARAVFEAATPEQMIIGTVRKTTHGSTILKADGDEAAERSWIGSVGLDEGSDRSSQLGDKGSILNQTSFEGFKARDSVTADAEEIENATAGELFGRIHTSIAAETRSAQQLIGTGLDGRRMTSSRRTGSCSGLPPSSCS</sequence>
<keyword evidence="2" id="KW-1133">Transmembrane helix</keyword>